<proteinExistence type="predicted"/>
<keyword evidence="1" id="KW-0479">Metal-binding</keyword>
<organism evidence="3 4">
    <name type="scientific">Trachymyrmex septentrionalis</name>
    <dbReference type="NCBI Taxonomy" id="34720"/>
    <lineage>
        <taxon>Eukaryota</taxon>
        <taxon>Metazoa</taxon>
        <taxon>Ecdysozoa</taxon>
        <taxon>Arthropoda</taxon>
        <taxon>Hexapoda</taxon>
        <taxon>Insecta</taxon>
        <taxon>Pterygota</taxon>
        <taxon>Neoptera</taxon>
        <taxon>Endopterygota</taxon>
        <taxon>Hymenoptera</taxon>
        <taxon>Apocrita</taxon>
        <taxon>Aculeata</taxon>
        <taxon>Formicoidea</taxon>
        <taxon>Formicidae</taxon>
        <taxon>Myrmicinae</taxon>
        <taxon>Trachymyrmex</taxon>
    </lineage>
</organism>
<evidence type="ECO:0000313" key="3">
    <source>
        <dbReference type="EMBL" id="KYN32074.1"/>
    </source>
</evidence>
<protein>
    <submittedName>
        <fullName evidence="3">Longitudinals lacking protein, isoforms F/I/K/T</fullName>
    </submittedName>
</protein>
<keyword evidence="1" id="KW-0862">Zinc</keyword>
<dbReference type="EMBL" id="KQ981954">
    <property type="protein sequence ID" value="KYN32074.1"/>
    <property type="molecule type" value="Genomic_DNA"/>
</dbReference>
<dbReference type="GO" id="GO:0008270">
    <property type="term" value="F:zinc ion binding"/>
    <property type="evidence" value="ECO:0007669"/>
    <property type="project" value="UniProtKB-KW"/>
</dbReference>
<dbReference type="Proteomes" id="UP000078541">
    <property type="component" value="Unassembled WGS sequence"/>
</dbReference>
<name>A0A195EW07_9HYME</name>
<dbReference type="STRING" id="34720.A0A195EW07"/>
<dbReference type="Pfam" id="PF00096">
    <property type="entry name" value="zf-C2H2"/>
    <property type="match status" value="2"/>
</dbReference>
<evidence type="ECO:0000256" key="1">
    <source>
        <dbReference type="PROSITE-ProRule" id="PRU00042"/>
    </source>
</evidence>
<reference evidence="3 4" key="1">
    <citation type="submission" date="2016-03" db="EMBL/GenBank/DDBJ databases">
        <title>Trachymyrmex septentrionalis WGS genome.</title>
        <authorList>
            <person name="Nygaard S."/>
            <person name="Hu H."/>
            <person name="Boomsma J."/>
            <person name="Zhang G."/>
        </authorList>
    </citation>
    <scope>NUCLEOTIDE SEQUENCE [LARGE SCALE GENOMIC DNA]</scope>
    <source>
        <strain evidence="3">Tsep2-gDNA-1</strain>
        <tissue evidence="3">Whole body</tissue>
    </source>
</reference>
<feature type="non-terminal residue" evidence="3">
    <location>
        <position position="1"/>
    </location>
</feature>
<dbReference type="InterPro" id="IPR013087">
    <property type="entry name" value="Znf_C2H2_type"/>
</dbReference>
<feature type="domain" description="C2H2-type" evidence="2">
    <location>
        <begin position="91"/>
        <end position="118"/>
    </location>
</feature>
<dbReference type="PROSITE" id="PS50157">
    <property type="entry name" value="ZINC_FINGER_C2H2_2"/>
    <property type="match status" value="1"/>
</dbReference>
<evidence type="ECO:0000313" key="4">
    <source>
        <dbReference type="Proteomes" id="UP000078541"/>
    </source>
</evidence>
<dbReference type="Gene3D" id="3.30.160.60">
    <property type="entry name" value="Classic Zinc Finger"/>
    <property type="match status" value="1"/>
</dbReference>
<accession>A0A195EW07</accession>
<dbReference type="SUPFAM" id="SSF57667">
    <property type="entry name" value="beta-beta-alpha zinc fingers"/>
    <property type="match status" value="1"/>
</dbReference>
<keyword evidence="4" id="KW-1185">Reference proteome</keyword>
<sequence length="156" mass="18102">FSVLLFSPETDREEHTKAEIREEASNLQMHKMHQELSIGNILAKTSEIRVWCPSQMLMSQDNNEWTQRRASGSSYKMSRGMRKKSIGDAKYECSRCGKTYKATTSLSRHKRLECGVVPCEVCPICGRRFKHRFVLNAHIVGCERRMNQTIQKKDFD</sequence>
<keyword evidence="1" id="KW-0863">Zinc-finger</keyword>
<dbReference type="InterPro" id="IPR036236">
    <property type="entry name" value="Znf_C2H2_sf"/>
</dbReference>
<evidence type="ECO:0000259" key="2">
    <source>
        <dbReference type="PROSITE" id="PS50157"/>
    </source>
</evidence>
<gene>
    <name evidence="3" type="ORF">ALC56_13451</name>
</gene>
<dbReference type="AlphaFoldDB" id="A0A195EW07"/>